<accession>A0A0U9HZS4</accession>
<gene>
    <name evidence="1" type="ORF">OPHB3_2144</name>
</gene>
<dbReference type="EMBL" id="BBXV01000024">
    <property type="protein sequence ID" value="GAQ18205.1"/>
    <property type="molecule type" value="Genomic_DNA"/>
</dbReference>
<proteinExistence type="predicted"/>
<organism evidence="1 2">
    <name type="scientific">Oceanobacillus picturae</name>
    <dbReference type="NCBI Taxonomy" id="171693"/>
    <lineage>
        <taxon>Bacteria</taxon>
        <taxon>Bacillati</taxon>
        <taxon>Bacillota</taxon>
        <taxon>Bacilli</taxon>
        <taxon>Bacillales</taxon>
        <taxon>Bacillaceae</taxon>
        <taxon>Oceanobacillus</taxon>
    </lineage>
</organism>
<evidence type="ECO:0000313" key="2">
    <source>
        <dbReference type="Proteomes" id="UP000052946"/>
    </source>
</evidence>
<dbReference type="NCBIfam" id="TIGR04398">
    <property type="entry name" value="SLAP_DUP"/>
    <property type="match status" value="1"/>
</dbReference>
<reference evidence="2" key="1">
    <citation type="submission" date="2015-07" db="EMBL/GenBank/DDBJ databases">
        <title>Draft Genome Sequence of Oceanobacillus picturae Heshi-B3 that Was Isolated from Fermented Rice Bran with Aging Salted Mackerel, Which Was Named Heshiko as Traditional Fermented Seafood in Japan.</title>
        <authorList>
            <person name="Akuzawa S."/>
            <person name="Nakagawa J."/>
            <person name="Kanekatsu T."/>
            <person name="Kanesaki Y."/>
            <person name="Suzuki T."/>
        </authorList>
    </citation>
    <scope>NUCLEOTIDE SEQUENCE [LARGE SCALE GENOMIC DNA]</scope>
    <source>
        <strain evidence="2">Heshi-B3</strain>
    </source>
</reference>
<evidence type="ECO:0000313" key="1">
    <source>
        <dbReference type="EMBL" id="GAQ18205.1"/>
    </source>
</evidence>
<name>A0A0U9HZS4_9BACI</name>
<comment type="caution">
    <text evidence="1">The sequence shown here is derived from an EMBL/GenBank/DDBJ whole genome shotgun (WGS) entry which is preliminary data.</text>
</comment>
<dbReference type="RefSeq" id="WP_058950297.1">
    <property type="nucleotide sequence ID" value="NZ_BBXV01000024.1"/>
</dbReference>
<dbReference type="Proteomes" id="UP000052946">
    <property type="component" value="Unassembled WGS sequence"/>
</dbReference>
<protein>
    <submittedName>
        <fullName evidence="1">Tyrosine-protein phosphatase non-receptor type 12 isoform 2</fullName>
    </submittedName>
</protein>
<dbReference type="OrthoDB" id="1907642at2"/>
<dbReference type="AlphaFoldDB" id="A0A0U9HZS4"/>
<keyword evidence="1" id="KW-0675">Receptor</keyword>
<reference evidence="1 2" key="2">
    <citation type="journal article" date="2016" name="Genome Announc.">
        <title>Draft Genome Sequence of Oceanobacillus picturae Heshi-B3, Isolated from Fermented Rice Bran in a Traditional Japanese Seafood Dish.</title>
        <authorList>
            <person name="Akuzawa S."/>
            <person name="Nagaoka J."/>
            <person name="Kanekatsu M."/>
            <person name="Kanesaki Y."/>
            <person name="Suzuki T."/>
        </authorList>
    </citation>
    <scope>NUCLEOTIDE SEQUENCE [LARGE SCALE GENOMIC DNA]</scope>
    <source>
        <strain evidence="1 2">Heshi-B3</strain>
    </source>
</reference>
<sequence length="126" mass="14791">MQQLVWEQAWDKTISLGDRKQIEITFEQANEEATHIKYIPFWQARNYRGELLITVIVQNFSDKAMPFTQLPLRYMEEGELVASHTFSFPNLELAARSSMPWTFIFPEDTIEREPNLVEGKLEDTHA</sequence>
<dbReference type="InterPro" id="IPR030910">
    <property type="entry name" value="SLAP_dom"/>
</dbReference>